<dbReference type="Gene3D" id="3.40.50.2000">
    <property type="entry name" value="Glycogen Phosphorylase B"/>
    <property type="match status" value="2"/>
</dbReference>
<dbReference type="InterPro" id="IPR004276">
    <property type="entry name" value="GlycoTrans_28_N"/>
</dbReference>
<reference evidence="3 4" key="1">
    <citation type="submission" date="2019-12" db="EMBL/GenBank/DDBJ databases">
        <title>Auraticoccus cholistani sp. nov., an actinomycete isolated from soil of Cholistan desert.</title>
        <authorList>
            <person name="Cheema M.T."/>
        </authorList>
    </citation>
    <scope>NUCLEOTIDE SEQUENCE [LARGE SCALE GENOMIC DNA]</scope>
    <source>
        <strain evidence="3 4">F435</strain>
    </source>
</reference>
<dbReference type="InterPro" id="IPR050426">
    <property type="entry name" value="Glycosyltransferase_28"/>
</dbReference>
<evidence type="ECO:0000313" key="4">
    <source>
        <dbReference type="Proteomes" id="UP000435304"/>
    </source>
</evidence>
<evidence type="ECO:0000313" key="3">
    <source>
        <dbReference type="EMBL" id="MVA75909.1"/>
    </source>
</evidence>
<dbReference type="InterPro" id="IPR010610">
    <property type="entry name" value="EryCIII-like_C"/>
</dbReference>
<dbReference type="EMBL" id="WPCU01000005">
    <property type="protein sequence ID" value="MVA75909.1"/>
    <property type="molecule type" value="Genomic_DNA"/>
</dbReference>
<dbReference type="GO" id="GO:0016758">
    <property type="term" value="F:hexosyltransferase activity"/>
    <property type="evidence" value="ECO:0007669"/>
    <property type="project" value="InterPro"/>
</dbReference>
<gene>
    <name evidence="3" type="ORF">GC722_07725</name>
</gene>
<comment type="caution">
    <text evidence="3">The sequence shown here is derived from an EMBL/GenBank/DDBJ whole genome shotgun (WGS) entry which is preliminary data.</text>
</comment>
<dbReference type="Pfam" id="PF06722">
    <property type="entry name" value="EryCIII-like_C"/>
    <property type="match status" value="1"/>
</dbReference>
<dbReference type="CDD" id="cd03784">
    <property type="entry name" value="GT1_Gtf-like"/>
    <property type="match status" value="1"/>
</dbReference>
<dbReference type="PANTHER" id="PTHR48050">
    <property type="entry name" value="STEROL 3-BETA-GLUCOSYLTRANSFERASE"/>
    <property type="match status" value="1"/>
</dbReference>
<dbReference type="FunFam" id="3.40.50.2000:FF:000009">
    <property type="entry name" value="Sterol 3-beta-glucosyltransferase UGT80A2"/>
    <property type="match status" value="1"/>
</dbReference>
<dbReference type="Proteomes" id="UP000435304">
    <property type="component" value="Unassembled WGS sequence"/>
</dbReference>
<keyword evidence="3" id="KW-0808">Transferase</keyword>
<dbReference type="GO" id="GO:0033072">
    <property type="term" value="P:vancomycin biosynthetic process"/>
    <property type="evidence" value="ECO:0007669"/>
    <property type="project" value="UniProtKB-ARBA"/>
</dbReference>
<dbReference type="GO" id="GO:0005975">
    <property type="term" value="P:carbohydrate metabolic process"/>
    <property type="evidence" value="ECO:0007669"/>
    <property type="project" value="InterPro"/>
</dbReference>
<dbReference type="PANTHER" id="PTHR48050:SF13">
    <property type="entry name" value="STEROL 3-BETA-GLUCOSYLTRANSFERASE UGT80A2"/>
    <property type="match status" value="1"/>
</dbReference>
<accession>A0A6A9V0N0</accession>
<dbReference type="InterPro" id="IPR002213">
    <property type="entry name" value="UDP_glucos_trans"/>
</dbReference>
<sequence>MMNCVHHLRISMLRGSATHHGRPDGGAAGLRRYGVVGVPGSLVGDVITDQEDSMRALICTFGTRGDIEPFVALAERLVAHGHEAVLAAPEAYRGTVPAPVGFFPVATEMDEVMRAGMADLSGPSQALRMARRMSTAMRLSLQQQWAAARQVDPTIVVAHPKALGGLHVAERLGVPVVASLPLPFLTPTGDFPIPFLARPLPARVNRFSYQLNRFTAVAYGGMINAFRRRTLGLRRISRFSDLLHTTSGERVPVLYPFSPRVVPVPSDYPASAHVTGYWFRQEQQAAWAPPRELVAFLADGEPAIYVGFGSMGFGRDAGRRGRVVMDALARTGVRAVVSTGWGALRAQSSSSVMVIDEAPHSWLFPRVAAVVHHGGSGTTAAGLRAGRPTLVCPVLGDQPFWGRRVQALGAGPTPLRLRDATTSTLAARIRELVSSARLADDARTIGEAIRAEDGTGRAVEVLEGVEARG</sequence>
<proteinExistence type="predicted"/>
<protein>
    <submittedName>
        <fullName evidence="3">Glycosyltransferase</fullName>
    </submittedName>
</protein>
<dbReference type="GO" id="GO:0008194">
    <property type="term" value="F:UDP-glycosyltransferase activity"/>
    <property type="evidence" value="ECO:0007669"/>
    <property type="project" value="InterPro"/>
</dbReference>
<feature type="domain" description="Erythromycin biosynthesis protein CIII-like C-terminal" evidence="2">
    <location>
        <begin position="349"/>
        <end position="447"/>
    </location>
</feature>
<name>A0A6A9V0N0_9ACTN</name>
<dbReference type="SUPFAM" id="SSF53756">
    <property type="entry name" value="UDP-Glycosyltransferase/glycogen phosphorylase"/>
    <property type="match status" value="1"/>
</dbReference>
<keyword evidence="4" id="KW-1185">Reference proteome</keyword>
<dbReference type="AlphaFoldDB" id="A0A6A9V0N0"/>
<dbReference type="Pfam" id="PF03033">
    <property type="entry name" value="Glyco_transf_28"/>
    <property type="match status" value="1"/>
</dbReference>
<evidence type="ECO:0000259" key="1">
    <source>
        <dbReference type="Pfam" id="PF03033"/>
    </source>
</evidence>
<evidence type="ECO:0000259" key="2">
    <source>
        <dbReference type="Pfam" id="PF06722"/>
    </source>
</evidence>
<feature type="domain" description="Glycosyltransferase family 28 N-terminal" evidence="1">
    <location>
        <begin position="58"/>
        <end position="183"/>
    </location>
</feature>
<organism evidence="3 4">
    <name type="scientific">Auraticoccus cholistanensis</name>
    <dbReference type="NCBI Taxonomy" id="2656650"/>
    <lineage>
        <taxon>Bacteria</taxon>
        <taxon>Bacillati</taxon>
        <taxon>Actinomycetota</taxon>
        <taxon>Actinomycetes</taxon>
        <taxon>Propionibacteriales</taxon>
        <taxon>Propionibacteriaceae</taxon>
        <taxon>Auraticoccus</taxon>
    </lineage>
</organism>